<accession>A0A1G5RF40</accession>
<evidence type="ECO:0000313" key="2">
    <source>
        <dbReference type="EMBL" id="SCZ72685.1"/>
    </source>
</evidence>
<gene>
    <name evidence="2" type="ORF">SAMN04488118_1159</name>
</gene>
<reference evidence="2 3" key="1">
    <citation type="submission" date="2016-10" db="EMBL/GenBank/DDBJ databases">
        <authorList>
            <person name="de Groot N.N."/>
        </authorList>
    </citation>
    <scope>NUCLEOTIDE SEQUENCE [LARGE SCALE GENOMIC DNA]</scope>
    <source>
        <strain evidence="2 3">U95</strain>
    </source>
</reference>
<dbReference type="RefSeq" id="WP_090220957.1">
    <property type="nucleotide sequence ID" value="NZ_FMWG01000015.1"/>
</dbReference>
<evidence type="ECO:0000256" key="1">
    <source>
        <dbReference type="SAM" id="MobiDB-lite"/>
    </source>
</evidence>
<dbReference type="OrthoDB" id="7864797at2"/>
<sequence length="207" mass="23304">MSTQSDQRDRIQAARDSYSGKSLTNSQLQSAWAISSILHSQIQKTGSFREPLTDYAHAFARGERFDALRAEAILRDVYTARYEQSLNQTRESLLEREKALPETAQARALAQAQSISARIQDGATQPFYQAYDTAAVALSKELSITQAGAKTLMKEAFEQSPESQGRTLYEVGKDYEDAYHRPAKEAEIAARKAEQLQTRPPERQRTR</sequence>
<proteinExistence type="predicted"/>
<evidence type="ECO:0000313" key="3">
    <source>
        <dbReference type="Proteomes" id="UP000198767"/>
    </source>
</evidence>
<keyword evidence="3" id="KW-1185">Reference proteome</keyword>
<dbReference type="STRING" id="1156985.SAMN04488118_1159"/>
<dbReference type="Proteomes" id="UP000198767">
    <property type="component" value="Unassembled WGS sequence"/>
</dbReference>
<protein>
    <submittedName>
        <fullName evidence="2">Uncharacterized protein</fullName>
    </submittedName>
</protein>
<organism evidence="2 3">
    <name type="scientific">Epibacterium ulvae</name>
    <dbReference type="NCBI Taxonomy" id="1156985"/>
    <lineage>
        <taxon>Bacteria</taxon>
        <taxon>Pseudomonadati</taxon>
        <taxon>Pseudomonadota</taxon>
        <taxon>Alphaproteobacteria</taxon>
        <taxon>Rhodobacterales</taxon>
        <taxon>Roseobacteraceae</taxon>
        <taxon>Epibacterium</taxon>
    </lineage>
</organism>
<name>A0A1G5RF40_9RHOB</name>
<feature type="compositionally biased region" description="Basic and acidic residues" evidence="1">
    <location>
        <begin position="1"/>
        <end position="13"/>
    </location>
</feature>
<feature type="region of interest" description="Disordered" evidence="1">
    <location>
        <begin position="182"/>
        <end position="207"/>
    </location>
</feature>
<dbReference type="EMBL" id="FMWG01000015">
    <property type="protein sequence ID" value="SCZ72685.1"/>
    <property type="molecule type" value="Genomic_DNA"/>
</dbReference>
<feature type="region of interest" description="Disordered" evidence="1">
    <location>
        <begin position="1"/>
        <end position="24"/>
    </location>
</feature>
<dbReference type="AlphaFoldDB" id="A0A1G5RF40"/>